<keyword evidence="2" id="KW-0472">Membrane</keyword>
<reference evidence="3 4" key="1">
    <citation type="submission" date="2024-04" db="EMBL/GenBank/DDBJ databases">
        <title>Genome assembly C_amara_ONT_v2.</title>
        <authorList>
            <person name="Yant L."/>
            <person name="Moore C."/>
            <person name="Slenker M."/>
        </authorList>
    </citation>
    <scope>NUCLEOTIDE SEQUENCE [LARGE SCALE GENOMIC DNA]</scope>
    <source>
        <tissue evidence="3">Leaf</tissue>
    </source>
</reference>
<protein>
    <submittedName>
        <fullName evidence="3">Cation/H(+) antiporter 12</fullName>
    </submittedName>
</protein>
<proteinExistence type="predicted"/>
<evidence type="ECO:0000256" key="1">
    <source>
        <dbReference type="ARBA" id="ARBA00004141"/>
    </source>
</evidence>
<keyword evidence="2" id="KW-1133">Transmembrane helix</keyword>
<gene>
    <name evidence="3" type="ORF">V5N11_016520</name>
</gene>
<accession>A0ABD1A266</accession>
<keyword evidence="4" id="KW-1185">Reference proteome</keyword>
<organism evidence="3 4">
    <name type="scientific">Cardamine amara subsp. amara</name>
    <dbReference type="NCBI Taxonomy" id="228776"/>
    <lineage>
        <taxon>Eukaryota</taxon>
        <taxon>Viridiplantae</taxon>
        <taxon>Streptophyta</taxon>
        <taxon>Embryophyta</taxon>
        <taxon>Tracheophyta</taxon>
        <taxon>Spermatophyta</taxon>
        <taxon>Magnoliopsida</taxon>
        <taxon>eudicotyledons</taxon>
        <taxon>Gunneridae</taxon>
        <taxon>Pentapetalae</taxon>
        <taxon>rosids</taxon>
        <taxon>malvids</taxon>
        <taxon>Brassicales</taxon>
        <taxon>Brassicaceae</taxon>
        <taxon>Cardamineae</taxon>
        <taxon>Cardamine</taxon>
    </lineage>
</organism>
<dbReference type="InterPro" id="IPR038770">
    <property type="entry name" value="Na+/solute_symporter_sf"/>
</dbReference>
<evidence type="ECO:0000313" key="4">
    <source>
        <dbReference type="Proteomes" id="UP001558713"/>
    </source>
</evidence>
<dbReference type="GO" id="GO:0016020">
    <property type="term" value="C:membrane"/>
    <property type="evidence" value="ECO:0007669"/>
    <property type="project" value="UniProtKB-SubCell"/>
</dbReference>
<sequence length="92" mass="10516">MNTTTYIDGCVPLVFNISSNGFWENLKSPDVIFGYSLPLTERQILIIFVFIILVHMIFRCASISPIPSYMIAGIILGPQLFNLREESSRRLY</sequence>
<name>A0ABD1A266_CARAN</name>
<dbReference type="EMBL" id="JBANAX010000605">
    <property type="protein sequence ID" value="KAL1200892.1"/>
    <property type="molecule type" value="Genomic_DNA"/>
</dbReference>
<evidence type="ECO:0000313" key="3">
    <source>
        <dbReference type="EMBL" id="KAL1200892.1"/>
    </source>
</evidence>
<dbReference type="Proteomes" id="UP001558713">
    <property type="component" value="Unassembled WGS sequence"/>
</dbReference>
<keyword evidence="2" id="KW-0812">Transmembrane</keyword>
<dbReference type="Gene3D" id="1.20.1530.20">
    <property type="match status" value="1"/>
</dbReference>
<dbReference type="AlphaFoldDB" id="A0ABD1A266"/>
<feature type="transmembrane region" description="Helical" evidence="2">
    <location>
        <begin position="43"/>
        <end position="61"/>
    </location>
</feature>
<comment type="caution">
    <text evidence="3">The sequence shown here is derived from an EMBL/GenBank/DDBJ whole genome shotgun (WGS) entry which is preliminary data.</text>
</comment>
<comment type="subcellular location">
    <subcellularLocation>
        <location evidence="1">Membrane</location>
        <topology evidence="1">Multi-pass membrane protein</topology>
    </subcellularLocation>
</comment>
<evidence type="ECO:0000256" key="2">
    <source>
        <dbReference type="SAM" id="Phobius"/>
    </source>
</evidence>